<dbReference type="PROSITE" id="PS50013">
    <property type="entry name" value="CHROMO_2"/>
    <property type="match status" value="1"/>
</dbReference>
<evidence type="ECO:0000256" key="2">
    <source>
        <dbReference type="ARBA" id="ARBA00023242"/>
    </source>
</evidence>
<dbReference type="Gene3D" id="2.40.50.40">
    <property type="match status" value="1"/>
</dbReference>
<dbReference type="EMBL" id="JAPFFF010000007">
    <property type="protein sequence ID" value="KAK8885612.1"/>
    <property type="molecule type" value="Genomic_DNA"/>
</dbReference>
<dbReference type="PANTHER" id="PTHR22812">
    <property type="entry name" value="CHROMOBOX PROTEIN"/>
    <property type="match status" value="1"/>
</dbReference>
<dbReference type="SUPFAM" id="SSF54160">
    <property type="entry name" value="Chromo domain-like"/>
    <property type="match status" value="1"/>
</dbReference>
<organism evidence="4 5">
    <name type="scientific">Tritrichomonas musculus</name>
    <dbReference type="NCBI Taxonomy" id="1915356"/>
    <lineage>
        <taxon>Eukaryota</taxon>
        <taxon>Metamonada</taxon>
        <taxon>Parabasalia</taxon>
        <taxon>Tritrichomonadida</taxon>
        <taxon>Tritrichomonadidae</taxon>
        <taxon>Tritrichomonas</taxon>
    </lineage>
</organism>
<dbReference type="Proteomes" id="UP001470230">
    <property type="component" value="Unassembled WGS sequence"/>
</dbReference>
<proteinExistence type="predicted"/>
<dbReference type="InterPro" id="IPR000953">
    <property type="entry name" value="Chromo/chromo_shadow_dom"/>
</dbReference>
<evidence type="ECO:0000313" key="4">
    <source>
        <dbReference type="EMBL" id="KAK8885612.1"/>
    </source>
</evidence>
<comment type="subcellular location">
    <subcellularLocation>
        <location evidence="1">Nucleus</location>
    </subcellularLocation>
</comment>
<protein>
    <submittedName>
        <fullName evidence="4">Chromobox protein 1</fullName>
    </submittedName>
</protein>
<evidence type="ECO:0000259" key="3">
    <source>
        <dbReference type="PROSITE" id="PS50013"/>
    </source>
</evidence>
<dbReference type="InterPro" id="IPR023780">
    <property type="entry name" value="Chromo_domain"/>
</dbReference>
<dbReference type="InterPro" id="IPR016197">
    <property type="entry name" value="Chromo-like_dom_sf"/>
</dbReference>
<keyword evidence="2" id="KW-0539">Nucleus</keyword>
<dbReference type="InterPro" id="IPR051219">
    <property type="entry name" value="Heterochromatin_chromo-domain"/>
</dbReference>
<accession>A0ABR2K3X6</accession>
<comment type="caution">
    <text evidence="4">The sequence shown here is derived from an EMBL/GenBank/DDBJ whole genome shotgun (WGS) entry which is preliminary data.</text>
</comment>
<dbReference type="SMART" id="SM00298">
    <property type="entry name" value="CHROMO"/>
    <property type="match status" value="1"/>
</dbReference>
<reference evidence="4 5" key="1">
    <citation type="submission" date="2024-04" db="EMBL/GenBank/DDBJ databases">
        <title>Tritrichomonas musculus Genome.</title>
        <authorList>
            <person name="Alves-Ferreira E."/>
            <person name="Grigg M."/>
            <person name="Lorenzi H."/>
            <person name="Galac M."/>
        </authorList>
    </citation>
    <scope>NUCLEOTIDE SEQUENCE [LARGE SCALE GENOMIC DNA]</scope>
    <source>
        <strain evidence="4 5">EAF2021</strain>
    </source>
</reference>
<sequence length="140" mass="16605">MQKSENEKSVEYIVDKRLANGKGNKNEYLVRWIGFDDSQNKWINEQDLNCKELIEEFNTPRCVNIKKIITAYKNKNSQVFYTVVLANGLLENYPSSFLRRKCPEMLQKFLEKYFLFDKAHKKDIETNVPESIDFSNFISF</sequence>
<feature type="domain" description="Chromo" evidence="3">
    <location>
        <begin position="8"/>
        <end position="57"/>
    </location>
</feature>
<gene>
    <name evidence="4" type="ORF">M9Y10_041062</name>
</gene>
<evidence type="ECO:0000313" key="5">
    <source>
        <dbReference type="Proteomes" id="UP001470230"/>
    </source>
</evidence>
<keyword evidence="5" id="KW-1185">Reference proteome</keyword>
<evidence type="ECO:0000256" key="1">
    <source>
        <dbReference type="ARBA" id="ARBA00004123"/>
    </source>
</evidence>
<dbReference type="Pfam" id="PF00385">
    <property type="entry name" value="Chromo"/>
    <property type="match status" value="1"/>
</dbReference>
<name>A0ABR2K3X6_9EUKA</name>